<dbReference type="EnsemblMetazoa" id="G22728.2">
    <property type="protein sequence ID" value="G22728.2:cds"/>
    <property type="gene ID" value="G22728"/>
</dbReference>
<dbReference type="Proteomes" id="UP000005408">
    <property type="component" value="Unassembled WGS sequence"/>
</dbReference>
<keyword evidence="3" id="KW-1185">Reference proteome</keyword>
<name>A0A8W8K9Y1_MAGGI</name>
<organism evidence="2 3">
    <name type="scientific">Magallana gigas</name>
    <name type="common">Pacific oyster</name>
    <name type="synonym">Crassostrea gigas</name>
    <dbReference type="NCBI Taxonomy" id="29159"/>
    <lineage>
        <taxon>Eukaryota</taxon>
        <taxon>Metazoa</taxon>
        <taxon>Spiralia</taxon>
        <taxon>Lophotrochozoa</taxon>
        <taxon>Mollusca</taxon>
        <taxon>Bivalvia</taxon>
        <taxon>Autobranchia</taxon>
        <taxon>Pteriomorphia</taxon>
        <taxon>Ostreida</taxon>
        <taxon>Ostreoidea</taxon>
        <taxon>Ostreidae</taxon>
        <taxon>Magallana</taxon>
    </lineage>
</organism>
<evidence type="ECO:0000313" key="2">
    <source>
        <dbReference type="EnsemblMetazoa" id="G22728.2:cds"/>
    </source>
</evidence>
<dbReference type="InterPro" id="IPR050931">
    <property type="entry name" value="Mito_Protein_Transport_Metaxin"/>
</dbReference>
<sequence>MFFRPTELDALVFGHLFSLLTIQLPAVDIAADIKEFVNLTEFCQRIESKYFKEKEDD</sequence>
<dbReference type="PANTHER" id="PTHR12289">
    <property type="entry name" value="METAXIN RELATED"/>
    <property type="match status" value="1"/>
</dbReference>
<proteinExistence type="predicted"/>
<dbReference type="GO" id="GO:0001401">
    <property type="term" value="C:SAM complex"/>
    <property type="evidence" value="ECO:0007669"/>
    <property type="project" value="TreeGrafter"/>
</dbReference>
<reference evidence="2" key="1">
    <citation type="submission" date="2022-08" db="UniProtKB">
        <authorList>
            <consortium name="EnsemblMetazoa"/>
        </authorList>
    </citation>
    <scope>IDENTIFICATION</scope>
    <source>
        <strain evidence="2">05x7-T-G4-1.051#20</strain>
    </source>
</reference>
<dbReference type="InterPro" id="IPR033468">
    <property type="entry name" value="Metaxin_GST"/>
</dbReference>
<accession>A0A8W8K9Y1</accession>
<evidence type="ECO:0000259" key="1">
    <source>
        <dbReference type="Pfam" id="PF17171"/>
    </source>
</evidence>
<dbReference type="GO" id="GO:0007005">
    <property type="term" value="P:mitochondrion organization"/>
    <property type="evidence" value="ECO:0007669"/>
    <property type="project" value="TreeGrafter"/>
</dbReference>
<dbReference type="PANTHER" id="PTHR12289:SF38">
    <property type="entry name" value="METAXIN-2"/>
    <property type="match status" value="1"/>
</dbReference>
<feature type="domain" description="Metaxin glutathione S-transferase" evidence="1">
    <location>
        <begin position="4"/>
        <end position="46"/>
    </location>
</feature>
<protein>
    <submittedName>
        <fullName evidence="2">Metaxin-2</fullName>
    </submittedName>
</protein>
<dbReference type="Pfam" id="PF17171">
    <property type="entry name" value="GST_C_6"/>
    <property type="match status" value="1"/>
</dbReference>
<dbReference type="AlphaFoldDB" id="A0A8W8K9Y1"/>
<evidence type="ECO:0000313" key="3">
    <source>
        <dbReference type="Proteomes" id="UP000005408"/>
    </source>
</evidence>